<feature type="region of interest" description="Disordered" evidence="1">
    <location>
        <begin position="234"/>
        <end position="259"/>
    </location>
</feature>
<evidence type="ECO:0000256" key="1">
    <source>
        <dbReference type="SAM" id="MobiDB-lite"/>
    </source>
</evidence>
<proteinExistence type="predicted"/>
<accession>A0ABQ5H4K1</accession>
<dbReference type="EMBL" id="BQNB010019203">
    <property type="protein sequence ID" value="GJT82817.1"/>
    <property type="molecule type" value="Genomic_DNA"/>
</dbReference>
<feature type="domain" description="Retroviral polymerase SH3-like" evidence="3">
    <location>
        <begin position="98"/>
        <end position="133"/>
    </location>
</feature>
<feature type="signal peptide" evidence="2">
    <location>
        <begin position="1"/>
        <end position="20"/>
    </location>
</feature>
<keyword evidence="2" id="KW-0732">Signal</keyword>
<feature type="chain" id="PRO_5046616808" description="Retroviral polymerase SH3-like domain-containing protein" evidence="2">
    <location>
        <begin position="21"/>
        <end position="284"/>
    </location>
</feature>
<dbReference type="Proteomes" id="UP001151760">
    <property type="component" value="Unassembled WGS sequence"/>
</dbReference>
<protein>
    <recommendedName>
        <fullName evidence="3">Retroviral polymerase SH3-like domain-containing protein</fullName>
    </recommendedName>
</protein>
<evidence type="ECO:0000313" key="4">
    <source>
        <dbReference type="EMBL" id="GJT82817.1"/>
    </source>
</evidence>
<evidence type="ECO:0000259" key="3">
    <source>
        <dbReference type="Pfam" id="PF25597"/>
    </source>
</evidence>
<gene>
    <name evidence="4" type="ORF">Tco_1057159</name>
</gene>
<reference evidence="4" key="2">
    <citation type="submission" date="2022-01" db="EMBL/GenBank/DDBJ databases">
        <authorList>
            <person name="Yamashiro T."/>
            <person name="Shiraishi A."/>
            <person name="Satake H."/>
            <person name="Nakayama K."/>
        </authorList>
    </citation>
    <scope>NUCLEOTIDE SEQUENCE</scope>
</reference>
<dbReference type="InterPro" id="IPR057670">
    <property type="entry name" value="SH3_retrovirus"/>
</dbReference>
<name>A0ABQ5H4K1_9ASTR</name>
<dbReference type="Pfam" id="PF25597">
    <property type="entry name" value="SH3_retrovirus"/>
    <property type="match status" value="1"/>
</dbReference>
<sequence>MRVRSLFGLLLLKPSLVTKGALDPHKLITRRSRWQDVILAIHSLQSKGEVALRIDKMVVWSRLRKNLSDEECSTFRSEDEEYARVAVREFKKFFKRRGYSQNSKAYIILNKHTRKVKESLNVTFDETPPPSKTSPLVDDDLDEEEAIKVTEKKNLENNIMDETLEVDEIVNIKKSRNHPLENVIGNLNQRTLSNITALAISTTEAEYVSAGKACQQALWIENKLSSTTYVDPSTTTKTTTAADWDGPDPVGSTGGDKFGGGGRDEGLIVVVAEEVMKMDIKMMR</sequence>
<keyword evidence="5" id="KW-1185">Reference proteome</keyword>
<evidence type="ECO:0000313" key="5">
    <source>
        <dbReference type="Proteomes" id="UP001151760"/>
    </source>
</evidence>
<reference evidence="4" key="1">
    <citation type="journal article" date="2022" name="Int. J. Mol. Sci.">
        <title>Draft Genome of Tanacetum Coccineum: Genomic Comparison of Closely Related Tanacetum-Family Plants.</title>
        <authorList>
            <person name="Yamashiro T."/>
            <person name="Shiraishi A."/>
            <person name="Nakayama K."/>
            <person name="Satake H."/>
        </authorList>
    </citation>
    <scope>NUCLEOTIDE SEQUENCE</scope>
</reference>
<evidence type="ECO:0000256" key="2">
    <source>
        <dbReference type="SAM" id="SignalP"/>
    </source>
</evidence>
<organism evidence="4 5">
    <name type="scientific">Tanacetum coccineum</name>
    <dbReference type="NCBI Taxonomy" id="301880"/>
    <lineage>
        <taxon>Eukaryota</taxon>
        <taxon>Viridiplantae</taxon>
        <taxon>Streptophyta</taxon>
        <taxon>Embryophyta</taxon>
        <taxon>Tracheophyta</taxon>
        <taxon>Spermatophyta</taxon>
        <taxon>Magnoliopsida</taxon>
        <taxon>eudicotyledons</taxon>
        <taxon>Gunneridae</taxon>
        <taxon>Pentapetalae</taxon>
        <taxon>asterids</taxon>
        <taxon>campanulids</taxon>
        <taxon>Asterales</taxon>
        <taxon>Asteraceae</taxon>
        <taxon>Asteroideae</taxon>
        <taxon>Anthemideae</taxon>
        <taxon>Anthemidinae</taxon>
        <taxon>Tanacetum</taxon>
    </lineage>
</organism>
<comment type="caution">
    <text evidence="4">The sequence shown here is derived from an EMBL/GenBank/DDBJ whole genome shotgun (WGS) entry which is preliminary data.</text>
</comment>